<dbReference type="InterPro" id="IPR002347">
    <property type="entry name" value="SDR_fam"/>
</dbReference>
<protein>
    <submittedName>
        <fullName evidence="7">SDR family NAD(P)-dependent oxidoreductase</fullName>
    </submittedName>
</protein>
<keyword evidence="5" id="KW-0472">Membrane</keyword>
<dbReference type="SUPFAM" id="SSF51735">
    <property type="entry name" value="NAD(P)-binding Rossmann-fold domains"/>
    <property type="match status" value="1"/>
</dbReference>
<proteinExistence type="inferred from homology"/>
<keyword evidence="2" id="KW-0560">Oxidoreductase</keyword>
<feature type="transmembrane region" description="Helical" evidence="5">
    <location>
        <begin position="318"/>
        <end position="337"/>
    </location>
</feature>
<comment type="caution">
    <text evidence="7">The sequence shown here is derived from an EMBL/GenBank/DDBJ whole genome shotgun (WGS) entry which is preliminary data.</text>
</comment>
<evidence type="ECO:0000256" key="3">
    <source>
        <dbReference type="RuleBase" id="RU000363"/>
    </source>
</evidence>
<evidence type="ECO:0000256" key="1">
    <source>
        <dbReference type="ARBA" id="ARBA00006484"/>
    </source>
</evidence>
<dbReference type="InterPro" id="IPR036291">
    <property type="entry name" value="NAD(P)-bd_dom_sf"/>
</dbReference>
<organism evidence="7 8">
    <name type="scientific">Belnapia arida</name>
    <dbReference type="NCBI Taxonomy" id="2804533"/>
    <lineage>
        <taxon>Bacteria</taxon>
        <taxon>Pseudomonadati</taxon>
        <taxon>Pseudomonadota</taxon>
        <taxon>Alphaproteobacteria</taxon>
        <taxon>Acetobacterales</taxon>
        <taxon>Roseomonadaceae</taxon>
        <taxon>Belnapia</taxon>
    </lineage>
</organism>
<dbReference type="PROSITE" id="PS00061">
    <property type="entry name" value="ADH_SHORT"/>
    <property type="match status" value="1"/>
</dbReference>
<name>A0ABS1TWS7_9PROT</name>
<evidence type="ECO:0000256" key="5">
    <source>
        <dbReference type="SAM" id="Phobius"/>
    </source>
</evidence>
<dbReference type="Gene3D" id="3.40.50.720">
    <property type="entry name" value="NAD(P)-binding Rossmann-like Domain"/>
    <property type="match status" value="1"/>
</dbReference>
<evidence type="ECO:0000259" key="6">
    <source>
        <dbReference type="SMART" id="SM00822"/>
    </source>
</evidence>
<gene>
    <name evidence="7" type="ORF">JMJ56_02675</name>
</gene>
<reference evidence="7 8" key="1">
    <citation type="submission" date="2021-01" db="EMBL/GenBank/DDBJ databases">
        <title>Belnapia mucosa sp. nov. and Belnapia arida sp. nov., isolated from the Tabernas Desert (Almeria, Spain).</title>
        <authorList>
            <person name="Molina-Menor E."/>
            <person name="Vidal-Verdu A."/>
            <person name="Calonge A."/>
            <person name="Satari L."/>
            <person name="Pereto J."/>
            <person name="Porcar M."/>
        </authorList>
    </citation>
    <scope>NUCLEOTIDE SEQUENCE [LARGE SCALE GENOMIC DNA]</scope>
    <source>
        <strain evidence="7 8">T18</strain>
    </source>
</reference>
<dbReference type="RefSeq" id="WP_202830050.1">
    <property type="nucleotide sequence ID" value="NZ_JAETWB010000001.1"/>
</dbReference>
<evidence type="ECO:0000313" key="7">
    <source>
        <dbReference type="EMBL" id="MBL6076893.1"/>
    </source>
</evidence>
<dbReference type="InterPro" id="IPR020904">
    <property type="entry name" value="Sc_DH/Rdtase_CS"/>
</dbReference>
<dbReference type="InterPro" id="IPR057326">
    <property type="entry name" value="KR_dom"/>
</dbReference>
<comment type="similarity">
    <text evidence="1 3">Belongs to the short-chain dehydrogenases/reductases (SDR) family.</text>
</comment>
<feature type="domain" description="Ketoreductase" evidence="6">
    <location>
        <begin position="12"/>
        <end position="198"/>
    </location>
</feature>
<evidence type="ECO:0000256" key="2">
    <source>
        <dbReference type="ARBA" id="ARBA00023002"/>
    </source>
</evidence>
<accession>A0ABS1TWS7</accession>
<feature type="region of interest" description="Disordered" evidence="4">
    <location>
        <begin position="273"/>
        <end position="298"/>
    </location>
</feature>
<sequence>MPQLRLKPLNQQTIVITGASSGIGLATARLAAQSGARVFLISRNGEALEKIVQELRNQGARADHAVADVGKLEELEAAARKVQEAFGGFDSWVNDAGTSIYGEIEKVPLADHHRLFETNYWGVVHGSTIAAKALRQRSGGAIINIGSVLSDRAMMLQGPYSATKHAVRAFTDALRMELERDGAPISVTLIKPSGIETGFQDHARNYLPSEGVRVPPPAYDPKLVARAILHACAHKRRELVVGFGGHAIALLGAFFPRTTDLVMEAVGYPAQVSDKRPKASRADNLYQPREDGTEKSLTRPVAPVRKTSLFLEAQLHPAMTAAALAGLGALLIGVGAARRMGGGRVLVPGQRPMRRLAREAQRRVGGFF</sequence>
<dbReference type="PRINTS" id="PR00080">
    <property type="entry name" value="SDRFAMILY"/>
</dbReference>
<dbReference type="Pfam" id="PF00106">
    <property type="entry name" value="adh_short"/>
    <property type="match status" value="1"/>
</dbReference>
<keyword evidence="5" id="KW-0812">Transmembrane</keyword>
<dbReference type="SMART" id="SM00822">
    <property type="entry name" value="PKS_KR"/>
    <property type="match status" value="1"/>
</dbReference>
<feature type="compositionally biased region" description="Basic and acidic residues" evidence="4">
    <location>
        <begin position="288"/>
        <end position="297"/>
    </location>
</feature>
<keyword evidence="5" id="KW-1133">Transmembrane helix</keyword>
<dbReference type="PANTHER" id="PTHR44196:SF1">
    <property type="entry name" value="DEHYDROGENASE_REDUCTASE SDR FAMILY MEMBER 7B"/>
    <property type="match status" value="1"/>
</dbReference>
<evidence type="ECO:0000256" key="4">
    <source>
        <dbReference type="SAM" id="MobiDB-lite"/>
    </source>
</evidence>
<dbReference type="PANTHER" id="PTHR44196">
    <property type="entry name" value="DEHYDROGENASE/REDUCTASE SDR FAMILY MEMBER 7B"/>
    <property type="match status" value="1"/>
</dbReference>
<dbReference type="EMBL" id="JAETWB010000001">
    <property type="protein sequence ID" value="MBL6076893.1"/>
    <property type="molecule type" value="Genomic_DNA"/>
</dbReference>
<keyword evidence="8" id="KW-1185">Reference proteome</keyword>
<dbReference type="PRINTS" id="PR00081">
    <property type="entry name" value="GDHRDH"/>
</dbReference>
<dbReference type="NCBIfam" id="NF005495">
    <property type="entry name" value="PRK07109.1"/>
    <property type="match status" value="1"/>
</dbReference>
<evidence type="ECO:0000313" key="8">
    <source>
        <dbReference type="Proteomes" id="UP000660885"/>
    </source>
</evidence>
<dbReference type="Proteomes" id="UP000660885">
    <property type="component" value="Unassembled WGS sequence"/>
</dbReference>